<keyword evidence="2" id="KW-0276">Fatty acid metabolism</keyword>
<dbReference type="InterPro" id="IPR000873">
    <property type="entry name" value="AMP-dep_synth/lig_dom"/>
</dbReference>
<sequence>MGVPFWKSLASALTSNDSKITPLVDPDSQTRELPDGSRICKHLESDELKRHRHEDATTLYEVVKRGARVSGNGPMLGQRIKQSNGEEPFVWIRYNEVLDRSETVARAFRKLGQPAGQETFIGIYSKNRPEWIIVEQATYAFNNVLVPLYDTLGIDASAFIINQAGIQLVVCDTAKKVSGLLEKKNACPSLKHIILIETQISEGLKEQAMLNRLFDKVMAEVNKSWVKQLLFNAAIALKTHEIDSWIVRNNSWVDQYIFKAIRDGFGGRVKLMITGSAPVSDQVLTFVRCALGCFVIEGYGQTECVAACTVTIEGDAVPGHVGVPSPCNYIKLVDVPELNYFAKDQAGEVCVKGFNVFRGYYKNEEQTKLVLNSDGWLHTGDIGRWTERGTLKIVDRKKHIFKLAQGEYIAPEKIENVYLRSRYVAQCFVYGESLKGCLVGIVVPDAEVIRVSAMSELGIEGKATIEELCNKSEVKKLIMEDIISTGKNAGLASFEQVKDIFLCAEMFTVQNDLLTPTLKTKRPKLKEHFQKQLDQMYEHLY</sequence>
<evidence type="ECO:0000256" key="3">
    <source>
        <dbReference type="ARBA" id="ARBA00026121"/>
    </source>
</evidence>
<dbReference type="EC" id="6.2.1.3" evidence="3"/>
<name>A0A915DVP2_9BILA</name>
<dbReference type="WBParaSite" id="jg2327">
    <property type="protein sequence ID" value="jg2327"/>
    <property type="gene ID" value="jg2327"/>
</dbReference>
<evidence type="ECO:0000256" key="1">
    <source>
        <dbReference type="ARBA" id="ARBA00022598"/>
    </source>
</evidence>
<feature type="domain" description="AMP-dependent synthetase/ligase" evidence="4">
    <location>
        <begin position="264"/>
        <end position="361"/>
    </location>
</feature>
<proteinExistence type="predicted"/>
<dbReference type="AlphaFoldDB" id="A0A915DVP2"/>
<dbReference type="Proteomes" id="UP000887574">
    <property type="component" value="Unplaced"/>
</dbReference>
<dbReference type="GO" id="GO:0004467">
    <property type="term" value="F:long-chain fatty acid-CoA ligase activity"/>
    <property type="evidence" value="ECO:0007669"/>
    <property type="project" value="UniProtKB-EC"/>
</dbReference>
<evidence type="ECO:0000313" key="6">
    <source>
        <dbReference type="WBParaSite" id="jg2327"/>
    </source>
</evidence>
<accession>A0A915DVP2</accession>
<evidence type="ECO:0000259" key="4">
    <source>
        <dbReference type="Pfam" id="PF00501"/>
    </source>
</evidence>
<dbReference type="PANTHER" id="PTHR43272:SF107">
    <property type="entry name" value="LONG-CHAIN-FATTY-ACID--COA LIGASE 5"/>
    <property type="match status" value="1"/>
</dbReference>
<dbReference type="InterPro" id="IPR042099">
    <property type="entry name" value="ANL_N_sf"/>
</dbReference>
<dbReference type="SUPFAM" id="SSF56801">
    <property type="entry name" value="Acetyl-CoA synthetase-like"/>
    <property type="match status" value="1"/>
</dbReference>
<dbReference type="PANTHER" id="PTHR43272">
    <property type="entry name" value="LONG-CHAIN-FATTY-ACID--COA LIGASE"/>
    <property type="match status" value="1"/>
</dbReference>
<protein>
    <recommendedName>
        <fullName evidence="3">long-chain-fatty-acid--CoA ligase</fullName>
        <ecNumber evidence="3">6.2.1.3</ecNumber>
    </recommendedName>
</protein>
<feature type="domain" description="AMP-dependent synthetase/ligase" evidence="4">
    <location>
        <begin position="90"/>
        <end position="201"/>
    </location>
</feature>
<keyword evidence="2" id="KW-0443">Lipid metabolism</keyword>
<evidence type="ECO:0000256" key="2">
    <source>
        <dbReference type="ARBA" id="ARBA00022832"/>
    </source>
</evidence>
<evidence type="ECO:0000313" key="5">
    <source>
        <dbReference type="Proteomes" id="UP000887574"/>
    </source>
</evidence>
<keyword evidence="5" id="KW-1185">Reference proteome</keyword>
<dbReference type="Pfam" id="PF00501">
    <property type="entry name" value="AMP-binding"/>
    <property type="match status" value="2"/>
</dbReference>
<reference evidence="6" key="1">
    <citation type="submission" date="2022-11" db="UniProtKB">
        <authorList>
            <consortium name="WormBaseParasite"/>
        </authorList>
    </citation>
    <scope>IDENTIFICATION</scope>
</reference>
<dbReference type="GO" id="GO:0016020">
    <property type="term" value="C:membrane"/>
    <property type="evidence" value="ECO:0007669"/>
    <property type="project" value="TreeGrafter"/>
</dbReference>
<organism evidence="5 6">
    <name type="scientific">Ditylenchus dipsaci</name>
    <dbReference type="NCBI Taxonomy" id="166011"/>
    <lineage>
        <taxon>Eukaryota</taxon>
        <taxon>Metazoa</taxon>
        <taxon>Ecdysozoa</taxon>
        <taxon>Nematoda</taxon>
        <taxon>Chromadorea</taxon>
        <taxon>Rhabditida</taxon>
        <taxon>Tylenchina</taxon>
        <taxon>Tylenchomorpha</taxon>
        <taxon>Sphaerularioidea</taxon>
        <taxon>Anguinidae</taxon>
        <taxon>Anguininae</taxon>
        <taxon>Ditylenchus</taxon>
    </lineage>
</organism>
<dbReference type="GO" id="GO:0005783">
    <property type="term" value="C:endoplasmic reticulum"/>
    <property type="evidence" value="ECO:0007669"/>
    <property type="project" value="TreeGrafter"/>
</dbReference>
<dbReference type="Gene3D" id="3.40.50.12780">
    <property type="entry name" value="N-terminal domain of ligase-like"/>
    <property type="match status" value="2"/>
</dbReference>
<keyword evidence="1" id="KW-0436">Ligase</keyword>